<gene>
    <name evidence="1" type="ORF">SAMN05660874_00086</name>
</gene>
<evidence type="ECO:0000313" key="1">
    <source>
        <dbReference type="EMBL" id="SFS31137.1"/>
    </source>
</evidence>
<reference evidence="2" key="1">
    <citation type="submission" date="2016-10" db="EMBL/GenBank/DDBJ databases">
        <authorList>
            <person name="Varghese N."/>
            <person name="Submissions S."/>
        </authorList>
    </citation>
    <scope>NUCLEOTIDE SEQUENCE [LARGE SCALE GENOMIC DNA]</scope>
    <source>
        <strain evidence="2">DSM 44771</strain>
    </source>
</reference>
<dbReference type="STRING" id="95161.SAMN05660874_00086"/>
<evidence type="ECO:0000313" key="2">
    <source>
        <dbReference type="Proteomes" id="UP000198852"/>
    </source>
</evidence>
<protein>
    <submittedName>
        <fullName evidence="1">Uncharacterized protein</fullName>
    </submittedName>
</protein>
<proteinExistence type="predicted"/>
<dbReference type="AlphaFoldDB" id="A0A1I6NT58"/>
<accession>A0A1I6NT58</accession>
<name>A0A1I6NT58_9PSEU</name>
<dbReference type="RefSeq" id="WP_093412830.1">
    <property type="nucleotide sequence ID" value="NZ_FOZX01000001.1"/>
</dbReference>
<dbReference type="Proteomes" id="UP000198852">
    <property type="component" value="Unassembled WGS sequence"/>
</dbReference>
<keyword evidence="2" id="KW-1185">Reference proteome</keyword>
<sequence>MSPEPAEVHRLLLRLAGRIPDAELASLRTCLADDELDEIAGALVTAVERGLTLTESEIELITALAQDTGVDPAALAEAPRATDPPRWRFDRESAGDADEAAVRSAERVGGARALWRSGRVSAETTEPVYLVETTDDADLIELTAEIQHGITEAGGNPRVEVLGDTRTGYHAAALEAAELVWDPAPPARLARVFDGADTVGKPFFRPDHPRVEAAQRQRLLGYLRSGAIAMATERVMPDVIDPNRTVPLNFRSDGTWVWNDAVCYYLDRYHLAPDPDLIEHVIAADPEPPGLGRLEVHRAIGVLTAPAPPEPEDEDLGRE</sequence>
<organism evidence="1 2">
    <name type="scientific">Saccharopolyspora flava</name>
    <dbReference type="NCBI Taxonomy" id="95161"/>
    <lineage>
        <taxon>Bacteria</taxon>
        <taxon>Bacillati</taxon>
        <taxon>Actinomycetota</taxon>
        <taxon>Actinomycetes</taxon>
        <taxon>Pseudonocardiales</taxon>
        <taxon>Pseudonocardiaceae</taxon>
        <taxon>Saccharopolyspora</taxon>
    </lineage>
</organism>
<dbReference type="OrthoDB" id="275232at2"/>
<dbReference type="EMBL" id="FOZX01000001">
    <property type="protein sequence ID" value="SFS31137.1"/>
    <property type="molecule type" value="Genomic_DNA"/>
</dbReference>